<reference evidence="2 3" key="1">
    <citation type="journal article" date="2009" name="Appl. Environ. Microbiol.">
        <title>Rhizobium sp. strain NGR234 possesses a remarkable number of secretion systems.</title>
        <authorList>
            <person name="Schmeisser C."/>
            <person name="Liesegang H."/>
            <person name="Krysciak D."/>
            <person name="Bakkou N."/>
            <person name="Le Quere A."/>
            <person name="Wollherr A."/>
            <person name="Heinemeyer I."/>
            <person name="Morgenstern B."/>
            <person name="Pommerening-Roeser A."/>
            <person name="Flores M."/>
            <person name="Palacios R."/>
            <person name="Brenner S."/>
            <person name="Gottschalk G."/>
            <person name="Schmitz R.A."/>
            <person name="Broughton W.J."/>
            <person name="Perret X."/>
            <person name="Strittmatter A.W."/>
            <person name="Streit W.R."/>
        </authorList>
    </citation>
    <scope>NUCLEOTIDE SEQUENCE [LARGE SCALE GENOMIC DNA]</scope>
    <source>
        <strain evidence="3">NBRC 101917 / NGR234</strain>
    </source>
</reference>
<feature type="region of interest" description="Disordered" evidence="1">
    <location>
        <begin position="238"/>
        <end position="286"/>
    </location>
</feature>
<name>C3MF93_SINFN</name>
<dbReference type="EMBL" id="CP001389">
    <property type="protein sequence ID" value="ACP23930.1"/>
    <property type="molecule type" value="Genomic_DNA"/>
</dbReference>
<organism evidence="2 3">
    <name type="scientific">Sinorhizobium fredii (strain NBRC 101917 / NGR234)</name>
    <dbReference type="NCBI Taxonomy" id="394"/>
    <lineage>
        <taxon>Bacteria</taxon>
        <taxon>Pseudomonadati</taxon>
        <taxon>Pseudomonadota</taxon>
        <taxon>Alphaproteobacteria</taxon>
        <taxon>Hyphomicrobiales</taxon>
        <taxon>Rhizobiaceae</taxon>
        <taxon>Sinorhizobium/Ensifer group</taxon>
        <taxon>Sinorhizobium</taxon>
    </lineage>
</organism>
<evidence type="ECO:0000256" key="1">
    <source>
        <dbReference type="SAM" id="MobiDB-lite"/>
    </source>
</evidence>
<dbReference type="eggNOG" id="ENOG503322C">
    <property type="taxonomic scope" value="Bacteria"/>
</dbReference>
<dbReference type="KEGG" id="rhi:NGR_c01270"/>
<dbReference type="AlphaFoldDB" id="C3MF93"/>
<sequence length="286" mass="31683">MNREFDKAMEAWRLPDELSVVDAAILITGNDPSAEHEVYDHKMRRAFLEQVTTGHRGFEAAFSALRSAILANKLQARVVFSVDVERAELRAVVRGSRQISELSGQLLSHCADAVSLQWEPDWKQTTVEVKELRRWLESRNHRPPFFFPTTETQPEPRPKVRDFMDRTHLRYSAKLACAVAAWEALADLPKSKAVKDAICDWVAEHGERYAKPGDRNGFGAAGKVTGSALDQIASVVNWKPQGGAPRTGGEVSGKSGQVPNSGVGPARQDQKMQPLDDEGGEEPPFL</sequence>
<keyword evidence="3" id="KW-1185">Reference proteome</keyword>
<evidence type="ECO:0000313" key="2">
    <source>
        <dbReference type="EMBL" id="ACP23930.1"/>
    </source>
</evidence>
<dbReference type="Proteomes" id="UP000001054">
    <property type="component" value="Chromosome"/>
</dbReference>
<evidence type="ECO:0000313" key="3">
    <source>
        <dbReference type="Proteomes" id="UP000001054"/>
    </source>
</evidence>
<protein>
    <submittedName>
        <fullName evidence="2">Uncharacterized protein</fullName>
    </submittedName>
</protein>
<dbReference type="RefSeq" id="WP_012706715.1">
    <property type="nucleotide sequence ID" value="NC_012587.1"/>
</dbReference>
<dbReference type="STRING" id="394.NGR_c01270"/>
<feature type="compositionally biased region" description="Acidic residues" evidence="1">
    <location>
        <begin position="275"/>
        <end position="286"/>
    </location>
</feature>
<accession>C3MF93</accession>
<gene>
    <name evidence="2" type="ordered locus">NGR_c01270</name>
</gene>
<proteinExistence type="predicted"/>
<dbReference type="HOGENOM" id="CLU_097548_0_0_5"/>
<dbReference type="OrthoDB" id="7926522at2"/>